<dbReference type="InterPro" id="IPR000884">
    <property type="entry name" value="TSP1_rpt"/>
</dbReference>
<dbReference type="Pfam" id="PF19028">
    <property type="entry name" value="TSP1_spondin"/>
    <property type="match status" value="1"/>
</dbReference>
<dbReference type="Proteomes" id="UP000271098">
    <property type="component" value="Unassembled WGS sequence"/>
</dbReference>
<dbReference type="InterPro" id="IPR036880">
    <property type="entry name" value="Kunitz_BPTI_sf"/>
</dbReference>
<evidence type="ECO:0000256" key="2">
    <source>
        <dbReference type="ARBA" id="ARBA00023157"/>
    </source>
</evidence>
<keyword evidence="6" id="KW-1185">Reference proteome</keyword>
<dbReference type="GO" id="GO:0004867">
    <property type="term" value="F:serine-type endopeptidase inhibitor activity"/>
    <property type="evidence" value="ECO:0007669"/>
    <property type="project" value="InterPro"/>
</dbReference>
<reference evidence="7" key="1">
    <citation type="submission" date="2016-06" db="UniProtKB">
        <authorList>
            <consortium name="WormBaseParasite"/>
        </authorList>
    </citation>
    <scope>IDENTIFICATION</scope>
</reference>
<evidence type="ECO:0000313" key="5">
    <source>
        <dbReference type="EMBL" id="VDK29679.1"/>
    </source>
</evidence>
<keyword evidence="1" id="KW-0732">Signal</keyword>
<protein>
    <submittedName>
        <fullName evidence="7">BPTI/Kunitz inhibitor domain-containing protein</fullName>
    </submittedName>
</protein>
<dbReference type="PANTHER" id="PTHR11311">
    <property type="entry name" value="SPONDIN"/>
    <property type="match status" value="1"/>
</dbReference>
<dbReference type="EMBL" id="UYRT01001458">
    <property type="protein sequence ID" value="VDK29679.1"/>
    <property type="molecule type" value="Genomic_DNA"/>
</dbReference>
<dbReference type="Pfam" id="PF00090">
    <property type="entry name" value="TSP_1"/>
    <property type="match status" value="1"/>
</dbReference>
<dbReference type="AlphaFoldDB" id="A0A183CXR2"/>
<name>A0A183CXR2_9BILA</name>
<dbReference type="SMART" id="SM00131">
    <property type="entry name" value="KU"/>
    <property type="match status" value="1"/>
</dbReference>
<reference evidence="5 6" key="2">
    <citation type="submission" date="2018-11" db="EMBL/GenBank/DDBJ databases">
        <authorList>
            <consortium name="Pathogen Informatics"/>
        </authorList>
    </citation>
    <scope>NUCLEOTIDE SEQUENCE [LARGE SCALE GENOMIC DNA]</scope>
</reference>
<dbReference type="InterPro" id="IPR051418">
    <property type="entry name" value="Spondin/Thrombospondin_T1"/>
</dbReference>
<dbReference type="PROSITE" id="PS50092">
    <property type="entry name" value="TSP1"/>
    <property type="match status" value="2"/>
</dbReference>
<dbReference type="InterPro" id="IPR002223">
    <property type="entry name" value="Kunitz_BPTI"/>
</dbReference>
<dbReference type="OrthoDB" id="5871431at2759"/>
<dbReference type="SMART" id="SM00209">
    <property type="entry name" value="TSP1"/>
    <property type="match status" value="2"/>
</dbReference>
<dbReference type="Gene3D" id="2.20.100.10">
    <property type="entry name" value="Thrombospondin type-1 (TSP1) repeat"/>
    <property type="match status" value="2"/>
</dbReference>
<accession>A0A183CXR2</accession>
<sequence length="206" mass="23538">MEEKQEGQCAGTFPRYWYNSKLKRCERFIYTGCKGNRNQFGTEDECKRMCLEGYQSPVGEVGNLSALFSTVPGHQLIYEFGGNEINDGGPPVDCVISEWTPWGNCSATCGSGKRQRSRQIEVFARNGGRACPEHMVQERRCELRPCAIQKCHIKPWSTWSACPVTCGDGQQFRRRRIIRPHRYVDEDEDPACNAPEKEHRPCHVKC</sequence>
<dbReference type="InterPro" id="IPR044004">
    <property type="entry name" value="TSP1_spondin_dom"/>
</dbReference>
<dbReference type="PROSITE" id="PS00280">
    <property type="entry name" value="BPTI_KUNITZ_1"/>
    <property type="match status" value="1"/>
</dbReference>
<keyword evidence="2" id="KW-1015">Disulfide bond</keyword>
<proteinExistence type="predicted"/>
<gene>
    <name evidence="5" type="ORF">GPUH_LOCUS1253</name>
</gene>
<dbReference type="Gene3D" id="4.10.410.10">
    <property type="entry name" value="Pancreatic trypsin inhibitor Kunitz domain"/>
    <property type="match status" value="1"/>
</dbReference>
<dbReference type="SUPFAM" id="SSF57362">
    <property type="entry name" value="BPTI-like"/>
    <property type="match status" value="1"/>
</dbReference>
<keyword evidence="3" id="KW-0325">Glycoprotein</keyword>
<dbReference type="PANTHER" id="PTHR11311:SF16">
    <property type="entry name" value="SPONDIN-1"/>
    <property type="match status" value="1"/>
</dbReference>
<dbReference type="SUPFAM" id="SSF82895">
    <property type="entry name" value="TSP-1 type 1 repeat"/>
    <property type="match status" value="2"/>
</dbReference>
<evidence type="ECO:0000313" key="6">
    <source>
        <dbReference type="Proteomes" id="UP000271098"/>
    </source>
</evidence>
<dbReference type="InterPro" id="IPR036383">
    <property type="entry name" value="TSP1_rpt_sf"/>
</dbReference>
<evidence type="ECO:0000256" key="3">
    <source>
        <dbReference type="ARBA" id="ARBA00023180"/>
    </source>
</evidence>
<evidence type="ECO:0000313" key="7">
    <source>
        <dbReference type="WBParaSite" id="GPUH_0000125301-mRNA-1"/>
    </source>
</evidence>
<evidence type="ECO:0000256" key="1">
    <source>
        <dbReference type="ARBA" id="ARBA00022729"/>
    </source>
</evidence>
<dbReference type="Pfam" id="PF00014">
    <property type="entry name" value="Kunitz_BPTI"/>
    <property type="match status" value="1"/>
</dbReference>
<dbReference type="InterPro" id="IPR020901">
    <property type="entry name" value="Prtase_inh_Kunz-CS"/>
</dbReference>
<dbReference type="WBParaSite" id="GPUH_0000125301-mRNA-1">
    <property type="protein sequence ID" value="GPUH_0000125301-mRNA-1"/>
    <property type="gene ID" value="GPUH_0000125301"/>
</dbReference>
<dbReference type="CDD" id="cd00109">
    <property type="entry name" value="Kunitz-type"/>
    <property type="match status" value="1"/>
</dbReference>
<dbReference type="PROSITE" id="PS50279">
    <property type="entry name" value="BPTI_KUNITZ_2"/>
    <property type="match status" value="1"/>
</dbReference>
<dbReference type="PRINTS" id="PR00759">
    <property type="entry name" value="BASICPTASE"/>
</dbReference>
<feature type="domain" description="BPTI/Kunitz inhibitor" evidence="4">
    <location>
        <begin position="1"/>
        <end position="50"/>
    </location>
</feature>
<organism evidence="7">
    <name type="scientific">Gongylonema pulchrum</name>
    <dbReference type="NCBI Taxonomy" id="637853"/>
    <lineage>
        <taxon>Eukaryota</taxon>
        <taxon>Metazoa</taxon>
        <taxon>Ecdysozoa</taxon>
        <taxon>Nematoda</taxon>
        <taxon>Chromadorea</taxon>
        <taxon>Rhabditida</taxon>
        <taxon>Spirurina</taxon>
        <taxon>Spiruromorpha</taxon>
        <taxon>Spiruroidea</taxon>
        <taxon>Gongylonematidae</taxon>
        <taxon>Gongylonema</taxon>
    </lineage>
</organism>
<evidence type="ECO:0000259" key="4">
    <source>
        <dbReference type="PROSITE" id="PS50279"/>
    </source>
</evidence>